<sequence>PLTMGYNLIHRNFCIVFLVVAQIPLNLTYVVRSNLSNYIGESDDKIEAKYYASNNFKPHNQKTLRNNLENHRFLYLVNNSARNVFPLSSGNIVREEGSNHYYSPKYKSRSFPVDSNLPIKNIKTRNGQISNNDLNSEQTLKTQLDDQDYRNKYKKREEGSSSKYDEETVVKKKSTKRVKKSLNEVVKSVKKKYKKNTFKVKYKKSNNYEFSDSF</sequence>
<protein>
    <submittedName>
        <fullName evidence="2">Uncharacterized protein</fullName>
    </submittedName>
</protein>
<name>A0A1B6D3V6_9HEMI</name>
<feature type="compositionally biased region" description="Basic and acidic residues" evidence="1">
    <location>
        <begin position="147"/>
        <end position="170"/>
    </location>
</feature>
<dbReference type="AlphaFoldDB" id="A0A1B6D3V6"/>
<dbReference type="EMBL" id="GEDC01016926">
    <property type="protein sequence ID" value="JAS20372.1"/>
    <property type="molecule type" value="Transcribed_RNA"/>
</dbReference>
<proteinExistence type="predicted"/>
<gene>
    <name evidence="2" type="ORF">g.4773</name>
</gene>
<feature type="non-terminal residue" evidence="2">
    <location>
        <position position="1"/>
    </location>
</feature>
<evidence type="ECO:0000313" key="2">
    <source>
        <dbReference type="EMBL" id="JAS20372.1"/>
    </source>
</evidence>
<organism evidence="2">
    <name type="scientific">Clastoptera arizonana</name>
    <name type="common">Arizona spittle bug</name>
    <dbReference type="NCBI Taxonomy" id="38151"/>
    <lineage>
        <taxon>Eukaryota</taxon>
        <taxon>Metazoa</taxon>
        <taxon>Ecdysozoa</taxon>
        <taxon>Arthropoda</taxon>
        <taxon>Hexapoda</taxon>
        <taxon>Insecta</taxon>
        <taxon>Pterygota</taxon>
        <taxon>Neoptera</taxon>
        <taxon>Paraneoptera</taxon>
        <taxon>Hemiptera</taxon>
        <taxon>Auchenorrhyncha</taxon>
        <taxon>Cercopoidea</taxon>
        <taxon>Clastopteridae</taxon>
        <taxon>Clastoptera</taxon>
    </lineage>
</organism>
<accession>A0A1B6D3V6</accession>
<evidence type="ECO:0000256" key="1">
    <source>
        <dbReference type="SAM" id="MobiDB-lite"/>
    </source>
</evidence>
<feature type="region of interest" description="Disordered" evidence="1">
    <location>
        <begin position="147"/>
        <end position="171"/>
    </location>
</feature>
<reference evidence="2" key="1">
    <citation type="submission" date="2015-12" db="EMBL/GenBank/DDBJ databases">
        <title>De novo transcriptome assembly of four potential Pierce s Disease insect vectors from Arizona vineyards.</title>
        <authorList>
            <person name="Tassone E.E."/>
        </authorList>
    </citation>
    <scope>NUCLEOTIDE SEQUENCE</scope>
</reference>